<dbReference type="CDD" id="cd20557">
    <property type="entry name" value="CYCLIN_ScPCL1-like"/>
    <property type="match status" value="1"/>
</dbReference>
<dbReference type="GO" id="GO:0019901">
    <property type="term" value="F:protein kinase binding"/>
    <property type="evidence" value="ECO:0007669"/>
    <property type="project" value="InterPro"/>
</dbReference>
<protein>
    <recommendedName>
        <fullName evidence="3">Cyclin N-terminal domain-containing protein</fullName>
    </recommendedName>
</protein>
<gene>
    <name evidence="1" type="ORF">OBBRIDRAFT_392435</name>
</gene>
<dbReference type="OrthoDB" id="286814at2759"/>
<dbReference type="PANTHER" id="PTHR15615">
    <property type="match status" value="1"/>
</dbReference>
<dbReference type="GO" id="GO:0005634">
    <property type="term" value="C:nucleus"/>
    <property type="evidence" value="ECO:0007669"/>
    <property type="project" value="TreeGrafter"/>
</dbReference>
<dbReference type="EMBL" id="KV722362">
    <property type="protein sequence ID" value="OCH92903.1"/>
    <property type="molecule type" value="Genomic_DNA"/>
</dbReference>
<keyword evidence="2" id="KW-1185">Reference proteome</keyword>
<name>A0A8E2AYY7_9APHY</name>
<reference evidence="1 2" key="1">
    <citation type="submission" date="2016-07" db="EMBL/GenBank/DDBJ databases">
        <title>Draft genome of the white-rot fungus Obba rivulosa 3A-2.</title>
        <authorList>
            <consortium name="DOE Joint Genome Institute"/>
            <person name="Miettinen O."/>
            <person name="Riley R."/>
            <person name="Acob R."/>
            <person name="Barry K."/>
            <person name="Cullen D."/>
            <person name="De Vries R."/>
            <person name="Hainaut M."/>
            <person name="Hatakka A."/>
            <person name="Henrissat B."/>
            <person name="Hilden K."/>
            <person name="Kuo R."/>
            <person name="Labutti K."/>
            <person name="Lipzen A."/>
            <person name="Makela M.R."/>
            <person name="Sandor L."/>
            <person name="Spatafora J.W."/>
            <person name="Grigoriev I.V."/>
            <person name="Hibbett D.S."/>
        </authorList>
    </citation>
    <scope>NUCLEOTIDE SEQUENCE [LARGE SCALE GENOMIC DNA]</scope>
    <source>
        <strain evidence="1 2">3A-2</strain>
    </source>
</reference>
<dbReference type="Pfam" id="PF08613">
    <property type="entry name" value="Cyclin"/>
    <property type="match status" value="1"/>
</dbReference>
<dbReference type="PANTHER" id="PTHR15615:SF108">
    <property type="entry name" value="PROTEIN CNPPD1"/>
    <property type="match status" value="1"/>
</dbReference>
<organism evidence="1 2">
    <name type="scientific">Obba rivulosa</name>
    <dbReference type="NCBI Taxonomy" id="1052685"/>
    <lineage>
        <taxon>Eukaryota</taxon>
        <taxon>Fungi</taxon>
        <taxon>Dikarya</taxon>
        <taxon>Basidiomycota</taxon>
        <taxon>Agaricomycotina</taxon>
        <taxon>Agaricomycetes</taxon>
        <taxon>Polyporales</taxon>
        <taxon>Gelatoporiaceae</taxon>
        <taxon>Obba</taxon>
    </lineage>
</organism>
<evidence type="ECO:0000313" key="2">
    <source>
        <dbReference type="Proteomes" id="UP000250043"/>
    </source>
</evidence>
<dbReference type="Gene3D" id="1.10.472.10">
    <property type="entry name" value="Cyclin-like"/>
    <property type="match status" value="1"/>
</dbReference>
<evidence type="ECO:0008006" key="3">
    <source>
        <dbReference type="Google" id="ProtNLM"/>
    </source>
</evidence>
<dbReference type="AlphaFoldDB" id="A0A8E2AYY7"/>
<dbReference type="Proteomes" id="UP000250043">
    <property type="component" value="Unassembled WGS sequence"/>
</dbReference>
<dbReference type="InterPro" id="IPR013922">
    <property type="entry name" value="Cyclin_PHO80-like"/>
</dbReference>
<accession>A0A8E2AYY7</accession>
<evidence type="ECO:0000313" key="1">
    <source>
        <dbReference type="EMBL" id="OCH92903.1"/>
    </source>
</evidence>
<sequence length="793" mass="88375">MPVPVPLCTKQPAHLVVKNSAQSRHSEYPSIFQNLTHSLPVPPSGPPPSFATREEWISSLPSWRRNKPRRIWEEDNFASRATGTQRCGRQGFEEGLTVAGNAPVIKGEHAQACIPPVSTLIASAGLDTTSPTANMYAFGDGDADDEMSESSPQAGVWQYDDEYDDSSSADARYEDVHMYMGHQVPVATIDTYGMGMAASHPAAPPAVDHYEEEYARGAFTPVFEDMSPEPAEYHDPASSPIGPSTPFTEFVDKAVASVDQDRTRQGVPQNAYNYHAEYCPPQCYQCRVDPTMQAAAMPEPVVTPSATSTYKRLAEPLSEWIASYVWKMCTTGLGLSSSYVQPSAFVKHYPSNPPSHLATSINSMLLSTLLQPSAIFLAIWYIKRLPIFFGPVNLLPGQRREMRFRAELLGEAYMNYDRDAVETYAPFRLVLLGCMLANKWLDDHTFSNKTWHSISNVPIQSLNRLESLALELFDYHMSITPQEWEDWLSYLTAYHLSLSSPAFPQPISRPSTSPHTIIRKALESLLQAKVTGHTCQQCDEDICSAGPPEPVFLGVEERKREEAERECVQENVDVLEIDLDEDGPLREEYLPRRRTSGAASTYRARESAIEAQRTLPPPARWSPAGDEPIFRDNARGHGQYVAPQPMATMLFPPLPPPLPFAQTLDTRGQTWSHGGYLPGQEPAGRIDYPSAAPAYPAPITYVGYEYVYPSHSHSRSQSLSYQQAISGQALPHNRLRSYSQTRFDYGYSDVRMSENHYPPALPPASAWSTLARPDIPSIHERPFEFLARPSVKV</sequence>
<dbReference type="GO" id="GO:0000307">
    <property type="term" value="C:cyclin-dependent protein kinase holoenzyme complex"/>
    <property type="evidence" value="ECO:0007669"/>
    <property type="project" value="TreeGrafter"/>
</dbReference>
<proteinExistence type="predicted"/>
<dbReference type="GO" id="GO:0016538">
    <property type="term" value="F:cyclin-dependent protein serine/threonine kinase regulator activity"/>
    <property type="evidence" value="ECO:0007669"/>
    <property type="project" value="TreeGrafter"/>
</dbReference>